<accession>A0A556QIW9</accession>
<name>A0A556QIW9_9BACT</name>
<protein>
    <submittedName>
        <fullName evidence="4">Response regulator</fullName>
    </submittedName>
</protein>
<dbReference type="GO" id="GO:0000160">
    <property type="term" value="P:phosphorelay signal transduction system"/>
    <property type="evidence" value="ECO:0007669"/>
    <property type="project" value="InterPro"/>
</dbReference>
<dbReference type="InterPro" id="IPR050595">
    <property type="entry name" value="Bact_response_regulator"/>
</dbReference>
<dbReference type="RefSeq" id="WP_144230351.1">
    <property type="nucleotide sequence ID" value="NZ_CBCRVV010000035.1"/>
</dbReference>
<evidence type="ECO:0000313" key="5">
    <source>
        <dbReference type="Proteomes" id="UP000315648"/>
    </source>
</evidence>
<sequence>MKLLIVDDSLIMRRAIERSLGRSHFTEVRTATTGVQAVDMFERYQPDVVTMDITMPDMDGLTAVDIILKRNPRATILVVSALADKATAVEAIKRGASGFLLKPITAESVHNALEDILTD</sequence>
<feature type="modified residue" description="4-aspartylphosphate" evidence="2">
    <location>
        <position position="52"/>
    </location>
</feature>
<dbReference type="EMBL" id="VMBG01000002">
    <property type="protein sequence ID" value="TSJ76594.1"/>
    <property type="molecule type" value="Genomic_DNA"/>
</dbReference>
<dbReference type="PANTHER" id="PTHR44591:SF3">
    <property type="entry name" value="RESPONSE REGULATORY DOMAIN-CONTAINING PROTEIN"/>
    <property type="match status" value="1"/>
</dbReference>
<dbReference type="PROSITE" id="PS50110">
    <property type="entry name" value="RESPONSE_REGULATORY"/>
    <property type="match status" value="1"/>
</dbReference>
<dbReference type="SUPFAM" id="SSF52172">
    <property type="entry name" value="CheY-like"/>
    <property type="match status" value="1"/>
</dbReference>
<evidence type="ECO:0000313" key="4">
    <source>
        <dbReference type="EMBL" id="TSJ76594.1"/>
    </source>
</evidence>
<dbReference type="Pfam" id="PF00072">
    <property type="entry name" value="Response_reg"/>
    <property type="match status" value="1"/>
</dbReference>
<dbReference type="Proteomes" id="UP000315648">
    <property type="component" value="Unassembled WGS sequence"/>
</dbReference>
<feature type="domain" description="Response regulatory" evidence="3">
    <location>
        <begin position="2"/>
        <end position="117"/>
    </location>
</feature>
<keyword evidence="5" id="KW-1185">Reference proteome</keyword>
<dbReference type="InterPro" id="IPR001789">
    <property type="entry name" value="Sig_transdc_resp-reg_receiver"/>
</dbReference>
<organism evidence="4 5">
    <name type="scientific">Rariglobus hedericola</name>
    <dbReference type="NCBI Taxonomy" id="2597822"/>
    <lineage>
        <taxon>Bacteria</taxon>
        <taxon>Pseudomonadati</taxon>
        <taxon>Verrucomicrobiota</taxon>
        <taxon>Opitutia</taxon>
        <taxon>Opitutales</taxon>
        <taxon>Opitutaceae</taxon>
        <taxon>Rariglobus</taxon>
    </lineage>
</organism>
<proteinExistence type="predicted"/>
<evidence type="ECO:0000256" key="2">
    <source>
        <dbReference type="PROSITE-ProRule" id="PRU00169"/>
    </source>
</evidence>
<dbReference type="SMART" id="SM00448">
    <property type="entry name" value="REC"/>
    <property type="match status" value="1"/>
</dbReference>
<dbReference type="OrthoDB" id="189380at2"/>
<gene>
    <name evidence="4" type="ORF">FPL22_10715</name>
</gene>
<evidence type="ECO:0000259" key="3">
    <source>
        <dbReference type="PROSITE" id="PS50110"/>
    </source>
</evidence>
<dbReference type="PANTHER" id="PTHR44591">
    <property type="entry name" value="STRESS RESPONSE REGULATOR PROTEIN 1"/>
    <property type="match status" value="1"/>
</dbReference>
<dbReference type="InterPro" id="IPR011006">
    <property type="entry name" value="CheY-like_superfamily"/>
</dbReference>
<dbReference type="Gene3D" id="3.40.50.2300">
    <property type="match status" value="1"/>
</dbReference>
<dbReference type="AlphaFoldDB" id="A0A556QIW9"/>
<reference evidence="4 5" key="1">
    <citation type="submission" date="2019-07" db="EMBL/GenBank/DDBJ databases">
        <title>Description of 53C-WASEF.</title>
        <authorList>
            <person name="Pitt A."/>
            <person name="Hahn M.W."/>
        </authorList>
    </citation>
    <scope>NUCLEOTIDE SEQUENCE [LARGE SCALE GENOMIC DNA]</scope>
    <source>
        <strain evidence="4 5">53C-WASEF</strain>
    </source>
</reference>
<comment type="caution">
    <text evidence="4">The sequence shown here is derived from an EMBL/GenBank/DDBJ whole genome shotgun (WGS) entry which is preliminary data.</text>
</comment>
<evidence type="ECO:0000256" key="1">
    <source>
        <dbReference type="ARBA" id="ARBA00022553"/>
    </source>
</evidence>
<keyword evidence="1 2" id="KW-0597">Phosphoprotein</keyword>